<dbReference type="PRINTS" id="PR01036">
    <property type="entry name" value="TCRTETB"/>
</dbReference>
<evidence type="ECO:0000313" key="8">
    <source>
        <dbReference type="EMBL" id="ODN42435.1"/>
    </source>
</evidence>
<feature type="transmembrane region" description="Helical" evidence="6">
    <location>
        <begin position="353"/>
        <end position="378"/>
    </location>
</feature>
<feature type="domain" description="Major facilitator superfamily (MFS) profile" evidence="7">
    <location>
        <begin position="10"/>
        <end position="454"/>
    </location>
</feature>
<evidence type="ECO:0000256" key="1">
    <source>
        <dbReference type="ARBA" id="ARBA00004141"/>
    </source>
</evidence>
<dbReference type="Gene3D" id="1.20.1250.20">
    <property type="entry name" value="MFS general substrate transporter like domains"/>
    <property type="match status" value="1"/>
</dbReference>
<evidence type="ECO:0000259" key="7">
    <source>
        <dbReference type="PROSITE" id="PS50850"/>
    </source>
</evidence>
<evidence type="ECO:0000256" key="3">
    <source>
        <dbReference type="ARBA" id="ARBA00022692"/>
    </source>
</evidence>
<feature type="transmembrane region" description="Helical" evidence="6">
    <location>
        <begin position="226"/>
        <end position="244"/>
    </location>
</feature>
<feature type="transmembrane region" description="Helical" evidence="6">
    <location>
        <begin position="426"/>
        <end position="447"/>
    </location>
</feature>
<dbReference type="Pfam" id="PF07690">
    <property type="entry name" value="MFS_1"/>
    <property type="match status" value="1"/>
</dbReference>
<evidence type="ECO:0000313" key="9">
    <source>
        <dbReference type="Proteomes" id="UP000094329"/>
    </source>
</evidence>
<dbReference type="InterPro" id="IPR036259">
    <property type="entry name" value="MFS_trans_sf"/>
</dbReference>
<evidence type="ECO:0000256" key="2">
    <source>
        <dbReference type="ARBA" id="ARBA00022448"/>
    </source>
</evidence>
<accession>A0ABX3A1R7</accession>
<reference evidence="8 9" key="1">
    <citation type="submission" date="2016-08" db="EMBL/GenBank/DDBJ databases">
        <title>Draft genome sequence of Candidatus Piscirickettsia litoralis, from seawater.</title>
        <authorList>
            <person name="Wan X."/>
            <person name="Lee A.J."/>
            <person name="Hou S."/>
            <person name="Donachie S.P."/>
        </authorList>
    </citation>
    <scope>NUCLEOTIDE SEQUENCE [LARGE SCALE GENOMIC DNA]</scope>
    <source>
        <strain evidence="8 9">Y2</strain>
    </source>
</reference>
<dbReference type="CDD" id="cd17321">
    <property type="entry name" value="MFS_MMR_MDR_like"/>
    <property type="match status" value="1"/>
</dbReference>
<sequence>MTTLDKKWKILIGAGLAVLLIGIDFSVVNTALTVIRNDIGASTSQLQWMMSGYGILFAAMLTVLGRIGDIKGRRKALYVGVIGFGLSSLGAGLSGSALFLIIMRMLQGLFSALLYPAAVSVTAAAFSKEQQGRAMGIFGSFFGIGFAVGPVLGSFITGLLSWRWVFFINVPIVIISLLICLPVVAEKKHPDVTHIDWFGVLSLMIFLLGITFFFNEGPRYGWDSHLTIGILVVSLISLVVFCVIEKYAEIPLIPIRLFRNKTFVMGVLIYLATISLSWSVMFIMPIYIQHQLGFSIETAGVLLVTMTVMTMIMPSVGGRLLDKGNKYFVRHVPMLCSIFGLFVYTLLGGSGPVWLLIVGLVLFGSAWGLSNGMTVPLALSGLKNANDHGLVAGVAATLANVFGLPIFTLDILLLRHGEKTSFMHGLHYACYLLLLVSVILWLAMLYVTTRKNKA</sequence>
<dbReference type="SUPFAM" id="SSF103473">
    <property type="entry name" value="MFS general substrate transporter"/>
    <property type="match status" value="1"/>
</dbReference>
<dbReference type="EMBL" id="MDTU01000001">
    <property type="protein sequence ID" value="ODN42435.1"/>
    <property type="molecule type" value="Genomic_DNA"/>
</dbReference>
<dbReference type="Gene3D" id="1.20.1720.10">
    <property type="entry name" value="Multidrug resistance protein D"/>
    <property type="match status" value="1"/>
</dbReference>
<feature type="transmembrane region" description="Helical" evidence="6">
    <location>
        <begin position="264"/>
        <end position="288"/>
    </location>
</feature>
<name>A0ABX3A1R7_9GAMM</name>
<feature type="transmembrane region" description="Helical" evidence="6">
    <location>
        <begin position="390"/>
        <end position="414"/>
    </location>
</feature>
<dbReference type="InterPro" id="IPR011701">
    <property type="entry name" value="MFS"/>
</dbReference>
<dbReference type="Proteomes" id="UP000094329">
    <property type="component" value="Unassembled WGS sequence"/>
</dbReference>
<keyword evidence="4 6" id="KW-1133">Transmembrane helix</keyword>
<proteinExistence type="predicted"/>
<feature type="transmembrane region" description="Helical" evidence="6">
    <location>
        <begin position="166"/>
        <end position="185"/>
    </location>
</feature>
<dbReference type="PANTHER" id="PTHR42718:SF9">
    <property type="entry name" value="MAJOR FACILITATOR SUPERFAMILY MULTIDRUG TRANSPORTER MFSC"/>
    <property type="match status" value="1"/>
</dbReference>
<feature type="transmembrane region" description="Helical" evidence="6">
    <location>
        <begin position="328"/>
        <end position="347"/>
    </location>
</feature>
<dbReference type="PANTHER" id="PTHR42718">
    <property type="entry name" value="MAJOR FACILITATOR SUPERFAMILY MULTIDRUG TRANSPORTER MFSC"/>
    <property type="match status" value="1"/>
</dbReference>
<keyword evidence="2" id="KW-0813">Transport</keyword>
<dbReference type="InterPro" id="IPR020846">
    <property type="entry name" value="MFS_dom"/>
</dbReference>
<evidence type="ECO:0000256" key="4">
    <source>
        <dbReference type="ARBA" id="ARBA00022989"/>
    </source>
</evidence>
<comment type="caution">
    <text evidence="8">The sequence shown here is derived from an EMBL/GenBank/DDBJ whole genome shotgun (WGS) entry which is preliminary data.</text>
</comment>
<keyword evidence="5 6" id="KW-0472">Membrane</keyword>
<feature type="transmembrane region" description="Helical" evidence="6">
    <location>
        <begin position="76"/>
        <end position="102"/>
    </location>
</feature>
<keyword evidence="9" id="KW-1185">Reference proteome</keyword>
<gene>
    <name evidence="8" type="ORF">BGC07_05165</name>
</gene>
<keyword evidence="3 6" id="KW-0812">Transmembrane</keyword>
<evidence type="ECO:0000256" key="5">
    <source>
        <dbReference type="ARBA" id="ARBA00023136"/>
    </source>
</evidence>
<protein>
    <recommendedName>
        <fullName evidence="7">Major facilitator superfamily (MFS) profile domain-containing protein</fullName>
    </recommendedName>
</protein>
<organism evidence="8 9">
    <name type="scientific">Piscirickettsia litoralis</name>
    <dbReference type="NCBI Taxonomy" id="1891921"/>
    <lineage>
        <taxon>Bacteria</taxon>
        <taxon>Pseudomonadati</taxon>
        <taxon>Pseudomonadota</taxon>
        <taxon>Gammaproteobacteria</taxon>
        <taxon>Thiotrichales</taxon>
        <taxon>Piscirickettsiaceae</taxon>
        <taxon>Piscirickettsia</taxon>
    </lineage>
</organism>
<feature type="transmembrane region" description="Helical" evidence="6">
    <location>
        <begin position="197"/>
        <end position="214"/>
    </location>
</feature>
<feature type="transmembrane region" description="Helical" evidence="6">
    <location>
        <begin position="138"/>
        <end position="160"/>
    </location>
</feature>
<evidence type="ECO:0000256" key="6">
    <source>
        <dbReference type="SAM" id="Phobius"/>
    </source>
</evidence>
<comment type="subcellular location">
    <subcellularLocation>
        <location evidence="1">Membrane</location>
        <topology evidence="1">Multi-pass membrane protein</topology>
    </subcellularLocation>
</comment>
<feature type="transmembrane region" description="Helical" evidence="6">
    <location>
        <begin position="294"/>
        <end position="316"/>
    </location>
</feature>
<feature type="transmembrane region" description="Helical" evidence="6">
    <location>
        <begin position="46"/>
        <end position="64"/>
    </location>
</feature>
<dbReference type="PROSITE" id="PS50850">
    <property type="entry name" value="MFS"/>
    <property type="match status" value="1"/>
</dbReference>
<dbReference type="RefSeq" id="WP_069312232.1">
    <property type="nucleotide sequence ID" value="NZ_MDTU01000001.1"/>
</dbReference>
<feature type="transmembrane region" description="Helical" evidence="6">
    <location>
        <begin position="108"/>
        <end position="126"/>
    </location>
</feature>